<dbReference type="Proteomes" id="UP000198683">
    <property type="component" value="Unassembled WGS sequence"/>
</dbReference>
<gene>
    <name evidence="1" type="ORF">SAMN05421874_11059</name>
</gene>
<dbReference type="EMBL" id="FNFB01000010">
    <property type="protein sequence ID" value="SDK68995.1"/>
    <property type="molecule type" value="Genomic_DNA"/>
</dbReference>
<dbReference type="InterPro" id="IPR029058">
    <property type="entry name" value="AB_hydrolase_fold"/>
</dbReference>
<dbReference type="RefSeq" id="WP_090766299.1">
    <property type="nucleotide sequence ID" value="NZ_FNFB01000010.1"/>
</dbReference>
<reference evidence="1 2" key="1">
    <citation type="submission" date="2016-10" db="EMBL/GenBank/DDBJ databases">
        <authorList>
            <person name="de Groot N.N."/>
        </authorList>
    </citation>
    <scope>NUCLEOTIDE SEQUENCE [LARGE SCALE GENOMIC DNA]</scope>
    <source>
        <strain evidence="1 2">CGMCC 4.5681</strain>
    </source>
</reference>
<accession>A0A1G9DYP7</accession>
<dbReference type="SUPFAM" id="SSF53474">
    <property type="entry name" value="alpha/beta-Hydrolases"/>
    <property type="match status" value="1"/>
</dbReference>
<dbReference type="OrthoDB" id="4535652at2"/>
<dbReference type="STRING" id="683260.SAMN05421874_11059"/>
<protein>
    <submittedName>
        <fullName evidence="1">Uncharacterized protein</fullName>
    </submittedName>
</protein>
<proteinExistence type="predicted"/>
<dbReference type="Gene3D" id="3.40.50.1820">
    <property type="entry name" value="alpha/beta hydrolase"/>
    <property type="match status" value="1"/>
</dbReference>
<name>A0A1G9DYP7_9ACTN</name>
<dbReference type="AlphaFoldDB" id="A0A1G9DYP7"/>
<organism evidence="1 2">
    <name type="scientific">Nonomuraea maritima</name>
    <dbReference type="NCBI Taxonomy" id="683260"/>
    <lineage>
        <taxon>Bacteria</taxon>
        <taxon>Bacillati</taxon>
        <taxon>Actinomycetota</taxon>
        <taxon>Actinomycetes</taxon>
        <taxon>Streptosporangiales</taxon>
        <taxon>Streptosporangiaceae</taxon>
        <taxon>Nonomuraea</taxon>
    </lineage>
</organism>
<evidence type="ECO:0000313" key="1">
    <source>
        <dbReference type="EMBL" id="SDK68995.1"/>
    </source>
</evidence>
<sequence>MAQVARIDVETRAQTVSNTLSAEQAEQIADAFGWQGIWFAEQLDGDADTRRPDTTWDLVGDRPHAGVTAKGRAAVHLAEGHDRLTRPLIMADGFGYGPSDLDALWRHLNTPYRDGEPGFLDQLLSMGIDVVLLGFAQRHTYLQANAAVAISCVQRAVGERDGDDPLTVGGIGMGGLITRYALAVMEADGLDHRTDKYFSYDTPHLGAWIPLVLQQLAHLHEALQPPEGGEPGPAALLRSPAAQQLLWGWVESADFSGPVAANPLREEFLDDLRRVGWFPIRPYKLGLASGLGTGVGTDLAPGTPVYDLQSADLQLTARVQPDGGERQNLGTIRLGPPVWTSLTSHVAAFDGAPGGTLDTWGRVADAMGLPIPERLRSSCFVPTVSAIALTRDPYQWQPDLYKDLRDLPKDETLLDAFCCDIANRRHCAVSQPLIEWFVGQLAGW</sequence>
<evidence type="ECO:0000313" key="2">
    <source>
        <dbReference type="Proteomes" id="UP000198683"/>
    </source>
</evidence>
<keyword evidence="2" id="KW-1185">Reference proteome</keyword>